<reference evidence="1 2" key="1">
    <citation type="submission" date="2024-11" db="EMBL/GenBank/DDBJ databases">
        <authorList>
            <person name="Kaparullina E.N."/>
            <person name="Delegan Y.A."/>
            <person name="Doronina N.V."/>
        </authorList>
    </citation>
    <scope>NUCLEOTIDE SEQUENCE [LARGE SCALE GENOMIC DNA]</scope>
    <source>
        <strain evidence="1 2">7sh_L</strain>
    </source>
</reference>
<evidence type="ECO:0000313" key="2">
    <source>
        <dbReference type="Proteomes" id="UP001617669"/>
    </source>
</evidence>
<dbReference type="Proteomes" id="UP001617669">
    <property type="component" value="Unassembled WGS sequence"/>
</dbReference>
<name>A0ABW8GKX0_9PROT</name>
<organism evidence="1 2">
    <name type="scientific">Methylobacillus methanolivorans</name>
    <dbReference type="NCBI Taxonomy" id="1848927"/>
    <lineage>
        <taxon>Bacteria</taxon>
        <taxon>Pseudomonadati</taxon>
        <taxon>Pseudomonadota</taxon>
        <taxon>Betaproteobacteria</taxon>
        <taxon>Nitrosomonadales</taxon>
        <taxon>Methylophilaceae</taxon>
        <taxon>Methylobacillus</taxon>
    </lineage>
</organism>
<proteinExistence type="predicted"/>
<protein>
    <submittedName>
        <fullName evidence="1">Uncharacterized protein</fullName>
    </submittedName>
</protein>
<evidence type="ECO:0000313" key="1">
    <source>
        <dbReference type="EMBL" id="MFJ5446011.1"/>
    </source>
</evidence>
<accession>A0ABW8GKX0</accession>
<keyword evidence="2" id="KW-1185">Reference proteome</keyword>
<gene>
    <name evidence="1" type="ORF">ACIKP9_07200</name>
</gene>
<sequence length="114" mass="12608">MRLSNSKLFAAVLALVLVWVIFTQVRMLDGKAVDTAKATALKNIEYPETAKFENLQEVKHGDDSVVCGEYSVKPEGGDYAPAKPFVVEVREGEDARFSELAEDIAQYCNLPGKR</sequence>
<dbReference type="EMBL" id="JBIWXY010000001">
    <property type="protein sequence ID" value="MFJ5446011.1"/>
    <property type="molecule type" value="Genomic_DNA"/>
</dbReference>
<dbReference type="RefSeq" id="WP_400881021.1">
    <property type="nucleotide sequence ID" value="NZ_JBIWXY010000001.1"/>
</dbReference>
<comment type="caution">
    <text evidence="1">The sequence shown here is derived from an EMBL/GenBank/DDBJ whole genome shotgun (WGS) entry which is preliminary data.</text>
</comment>